<organism evidence="1 2">
    <name type="scientific">Klebsiella pneumoniae</name>
    <dbReference type="NCBI Taxonomy" id="573"/>
    <lineage>
        <taxon>Bacteria</taxon>
        <taxon>Pseudomonadati</taxon>
        <taxon>Pseudomonadota</taxon>
        <taxon>Gammaproteobacteria</taxon>
        <taxon>Enterobacterales</taxon>
        <taxon>Enterobacteriaceae</taxon>
        <taxon>Klebsiella/Raoultella group</taxon>
        <taxon>Klebsiella</taxon>
        <taxon>Klebsiella pneumoniae complex</taxon>
    </lineage>
</organism>
<dbReference type="GO" id="GO:0035438">
    <property type="term" value="F:cyclic-di-GMP binding"/>
    <property type="evidence" value="ECO:0007669"/>
    <property type="project" value="InterPro"/>
</dbReference>
<accession>A0A377VY18</accession>
<dbReference type="AlphaFoldDB" id="A0A377VY18"/>
<evidence type="ECO:0000313" key="2">
    <source>
        <dbReference type="Proteomes" id="UP000255099"/>
    </source>
</evidence>
<dbReference type="EMBL" id="UGLB01000003">
    <property type="protein sequence ID" value="STT45851.1"/>
    <property type="molecule type" value="Genomic_DNA"/>
</dbReference>
<gene>
    <name evidence="1" type="primary">bcsE_3</name>
    <name evidence="1" type="ORF">NCTC9637_00706</name>
</gene>
<sequence>MRVLSINSAQDIDRQLTPLLREYRSLSGLASIRYQGDRHIFDIAWWGSDKGISAQQQLMVQHDDAGWRLAQDAETSVQPRSDEKAILSHVRVLEGAPPLSEYWTLFDTNDEVFNAGRTAQAATILFSITQNTQIEQLGRYIHTLRRQRGTALKIIVREQTPSLRATDERLLLSSGASLVIPSSASLSPLPDANRKRTEPKVLPPYPGRFCHPADLEPAVKAARLPEVGCPSAKRCTT</sequence>
<protein>
    <submittedName>
        <fullName evidence="1">Cellulose biosynthesis protein BcsE</fullName>
    </submittedName>
</protein>
<evidence type="ECO:0000313" key="1">
    <source>
        <dbReference type="EMBL" id="STT45851.1"/>
    </source>
</evidence>
<reference evidence="1 2" key="1">
    <citation type="submission" date="2018-06" db="EMBL/GenBank/DDBJ databases">
        <authorList>
            <consortium name="Pathogen Informatics"/>
            <person name="Doyle S."/>
        </authorList>
    </citation>
    <scope>NUCLEOTIDE SEQUENCE [LARGE SCALE GENOMIC DNA]</scope>
    <source>
        <strain evidence="1 2">NCTC9637</strain>
    </source>
</reference>
<dbReference type="Proteomes" id="UP000255099">
    <property type="component" value="Unassembled WGS sequence"/>
</dbReference>
<dbReference type="InterPro" id="IPR017745">
    <property type="entry name" value="BcsE"/>
</dbReference>
<name>A0A377VY18_KLEPN</name>
<dbReference type="Pfam" id="PF10995">
    <property type="entry name" value="CBP_BcsE"/>
    <property type="match status" value="1"/>
</dbReference>
<proteinExistence type="predicted"/>